<feature type="compositionally biased region" description="Basic and acidic residues" evidence="6">
    <location>
        <begin position="598"/>
        <end position="610"/>
    </location>
</feature>
<keyword evidence="4" id="KW-0206">Cytoskeleton</keyword>
<dbReference type="RefSeq" id="XP_016609334.1">
    <property type="nucleotide sequence ID" value="XM_016751389.1"/>
</dbReference>
<dbReference type="InterPro" id="IPR006602">
    <property type="entry name" value="DM10_dom"/>
</dbReference>
<dbReference type="InParanoid" id="A0A0L0HK78"/>
<keyword evidence="9" id="KW-1185">Reference proteome</keyword>
<dbReference type="FunFam" id="2.30.29.170:FF:000002">
    <property type="entry name" value="EF-hand domain (C-terminal) containing 1"/>
    <property type="match status" value="1"/>
</dbReference>
<protein>
    <recommendedName>
        <fullName evidence="7">DM10 domain-containing protein</fullName>
    </recommendedName>
</protein>
<evidence type="ECO:0000256" key="6">
    <source>
        <dbReference type="SAM" id="MobiDB-lite"/>
    </source>
</evidence>
<dbReference type="AlphaFoldDB" id="A0A0L0HK78"/>
<dbReference type="FunFam" id="2.30.29.170:FF:000001">
    <property type="entry name" value="EF-hand domain containing 1"/>
    <property type="match status" value="1"/>
</dbReference>
<evidence type="ECO:0000313" key="8">
    <source>
        <dbReference type="EMBL" id="KND01295.1"/>
    </source>
</evidence>
<dbReference type="FunFam" id="2.30.29.170:FF:000003">
    <property type="entry name" value="EF-hand domain (C-terminal) containing 1"/>
    <property type="match status" value="1"/>
</dbReference>
<dbReference type="GO" id="GO:0005930">
    <property type="term" value="C:axoneme"/>
    <property type="evidence" value="ECO:0007669"/>
    <property type="project" value="UniProtKB-SubCell"/>
</dbReference>
<dbReference type="VEuPathDB" id="FungiDB:SPPG_03105"/>
<accession>A0A0L0HK78</accession>
<feature type="domain" description="DM10" evidence="7">
    <location>
        <begin position="239"/>
        <end position="353"/>
    </location>
</feature>
<feature type="domain" description="DM10" evidence="7">
    <location>
        <begin position="433"/>
        <end position="533"/>
    </location>
</feature>
<dbReference type="PANTHER" id="PTHR12086">
    <property type="entry name" value="EF-HAND DOMAIN C-TERMINAL CONTAINING PROTEIN"/>
    <property type="match status" value="1"/>
</dbReference>
<dbReference type="GeneID" id="27686648"/>
<dbReference type="PROSITE" id="PS51336">
    <property type="entry name" value="DM10"/>
    <property type="match status" value="3"/>
</dbReference>
<feature type="domain" description="DM10" evidence="7">
    <location>
        <begin position="88"/>
        <end position="195"/>
    </location>
</feature>
<evidence type="ECO:0000313" key="9">
    <source>
        <dbReference type="Proteomes" id="UP000053201"/>
    </source>
</evidence>
<proteinExistence type="predicted"/>
<evidence type="ECO:0000256" key="3">
    <source>
        <dbReference type="ARBA" id="ARBA00022737"/>
    </source>
</evidence>
<dbReference type="InterPro" id="IPR040193">
    <property type="entry name" value="EFHC1/EFHC2/EFHB"/>
</dbReference>
<dbReference type="GO" id="GO:0005874">
    <property type="term" value="C:microtubule"/>
    <property type="evidence" value="ECO:0007669"/>
    <property type="project" value="TreeGrafter"/>
</dbReference>
<dbReference type="EMBL" id="KQ257454">
    <property type="protein sequence ID" value="KND01295.1"/>
    <property type="molecule type" value="Genomic_DNA"/>
</dbReference>
<sequence>MRDPVLHQLQHKLPFLPGFQFDLDKDLPNQRKSHAFDYSNGVAVFKEAPGIGGIPIHGQERSKIHTSVELYPHSDNAGEGVPAWVAFDRKVLRFYAYFQEAVHERREEQYRVRKVNIYFYLEDDSVHVSEPKTVNSGIPQGTLIRRHRIPKPESEVGQHYTVADFNVGKEVTFYARTFKIVGCDKFTEDFLHSLNINVPENGTFPVDPYTAHRDELKSRMRATRPRPPQTSLKKFLENDRRVLRFYCVWDDTNSVFGDLRQMVVHYYLSDDTIEIREHIPANAGRDSNTLFLRRSKLPKRMRHFLYGHNNESSDGEYFNERDFMIGAVLHLYGRPFVVCDCDDFTKDYYYEKYGVETFDPVRIEDYEQHDSDVAASEIPQNVVQGNYELLLPPSPLTPAAVGQANAPMPTTAVPMIGASVPPKKDFRKLMLYDGVVLRFSAVLRATKQVDRDRRFVVSFYVADDTVSVFEPKARNTGIVGGKFLEKQRIRKPDGVGFYAAEDFHIGAELVFFHHPFILTDADEYALKFMQSHPELFPKQRPADLGTIAQQPSNIKPPTPAPTLHKWQEDVLAQDKPLPAPVTPPRSAEGIKKRVTIVESHDPPTEKREPESLVPRSETNVHYAPAGANNYSATRMLDNVRASAAATVSAQ</sequence>
<organism evidence="8 9">
    <name type="scientific">Spizellomyces punctatus (strain DAOM BR117)</name>
    <dbReference type="NCBI Taxonomy" id="645134"/>
    <lineage>
        <taxon>Eukaryota</taxon>
        <taxon>Fungi</taxon>
        <taxon>Fungi incertae sedis</taxon>
        <taxon>Chytridiomycota</taxon>
        <taxon>Chytridiomycota incertae sedis</taxon>
        <taxon>Chytridiomycetes</taxon>
        <taxon>Spizellomycetales</taxon>
        <taxon>Spizellomycetaceae</taxon>
        <taxon>Spizellomyces</taxon>
    </lineage>
</organism>
<feature type="region of interest" description="Disordered" evidence="6">
    <location>
        <begin position="596"/>
        <end position="625"/>
    </location>
</feature>
<evidence type="ECO:0000256" key="1">
    <source>
        <dbReference type="ARBA" id="ARBA00004430"/>
    </source>
</evidence>
<dbReference type="STRING" id="645134.A0A0L0HK78"/>
<dbReference type="SMART" id="SM00676">
    <property type="entry name" value="DM10"/>
    <property type="match status" value="3"/>
</dbReference>
<evidence type="ECO:0000256" key="2">
    <source>
        <dbReference type="ARBA" id="ARBA00022490"/>
    </source>
</evidence>
<dbReference type="PANTHER" id="PTHR12086:SF11">
    <property type="entry name" value="EF-HAND DOMAIN-CONTAINING FAMILY MEMBER C2"/>
    <property type="match status" value="1"/>
</dbReference>
<keyword evidence="3" id="KW-0677">Repeat</keyword>
<keyword evidence="2" id="KW-0963">Cytoplasm</keyword>
<dbReference type="Pfam" id="PF06565">
    <property type="entry name" value="DM10_dom"/>
    <property type="match status" value="3"/>
</dbReference>
<name>A0A0L0HK78_SPIPD</name>
<dbReference type="eggNOG" id="KOG0043">
    <property type="taxonomic scope" value="Eukaryota"/>
</dbReference>
<evidence type="ECO:0000256" key="4">
    <source>
        <dbReference type="ARBA" id="ARBA00023212"/>
    </source>
</evidence>
<dbReference type="Gene3D" id="2.30.29.170">
    <property type="match status" value="3"/>
</dbReference>
<keyword evidence="5" id="KW-0966">Cell projection</keyword>
<gene>
    <name evidence="8" type="ORF">SPPG_03105</name>
</gene>
<dbReference type="OrthoDB" id="10255210at2759"/>
<dbReference type="Proteomes" id="UP000053201">
    <property type="component" value="Unassembled WGS sequence"/>
</dbReference>
<evidence type="ECO:0000259" key="7">
    <source>
        <dbReference type="PROSITE" id="PS51336"/>
    </source>
</evidence>
<reference evidence="8 9" key="1">
    <citation type="submission" date="2009-08" db="EMBL/GenBank/DDBJ databases">
        <title>The Genome Sequence of Spizellomyces punctatus strain DAOM BR117.</title>
        <authorList>
            <consortium name="The Broad Institute Genome Sequencing Platform"/>
            <person name="Russ C."/>
            <person name="Cuomo C."/>
            <person name="Shea T."/>
            <person name="Young S.K."/>
            <person name="Zeng Q."/>
            <person name="Koehrsen M."/>
            <person name="Haas B."/>
            <person name="Borodovsky M."/>
            <person name="Guigo R."/>
            <person name="Alvarado L."/>
            <person name="Berlin A."/>
            <person name="Bochicchio J."/>
            <person name="Borenstein D."/>
            <person name="Chapman S."/>
            <person name="Chen Z."/>
            <person name="Engels R."/>
            <person name="Freedman E."/>
            <person name="Gellesch M."/>
            <person name="Goldberg J."/>
            <person name="Griggs A."/>
            <person name="Gujja S."/>
            <person name="Heiman D."/>
            <person name="Hepburn T."/>
            <person name="Howarth C."/>
            <person name="Jen D."/>
            <person name="Larson L."/>
            <person name="Lewis B."/>
            <person name="Mehta T."/>
            <person name="Park D."/>
            <person name="Pearson M."/>
            <person name="Roberts A."/>
            <person name="Saif S."/>
            <person name="Shenoy N."/>
            <person name="Sisk P."/>
            <person name="Stolte C."/>
            <person name="Sykes S."/>
            <person name="Thomson T."/>
            <person name="Walk T."/>
            <person name="White J."/>
            <person name="Yandava C."/>
            <person name="Burger G."/>
            <person name="Gray M.W."/>
            <person name="Holland P.W.H."/>
            <person name="King N."/>
            <person name="Lang F.B.F."/>
            <person name="Roger A.J."/>
            <person name="Ruiz-Trillo I."/>
            <person name="Lander E."/>
            <person name="Nusbaum C."/>
        </authorList>
    </citation>
    <scope>NUCLEOTIDE SEQUENCE [LARGE SCALE GENOMIC DNA]</scope>
    <source>
        <strain evidence="8 9">DAOM BR117</strain>
    </source>
</reference>
<dbReference type="OMA" id="RFSCKQP"/>
<comment type="subcellular location">
    <subcellularLocation>
        <location evidence="1">Cytoplasm</location>
        <location evidence="1">Cytoskeleton</location>
        <location evidence="1">Cilium axoneme</location>
    </subcellularLocation>
</comment>
<evidence type="ECO:0000256" key="5">
    <source>
        <dbReference type="ARBA" id="ARBA00023273"/>
    </source>
</evidence>